<keyword evidence="2" id="KW-1185">Reference proteome</keyword>
<protein>
    <submittedName>
        <fullName evidence="1">Uncharacterized protein</fullName>
    </submittedName>
</protein>
<dbReference type="EMBL" id="JASBWS010000054">
    <property type="protein sequence ID" value="KAJ9104297.1"/>
    <property type="molecule type" value="Genomic_DNA"/>
</dbReference>
<evidence type="ECO:0000313" key="2">
    <source>
        <dbReference type="Proteomes" id="UP001230649"/>
    </source>
</evidence>
<comment type="caution">
    <text evidence="1">The sequence shown here is derived from an EMBL/GenBank/DDBJ whole genome shotgun (WGS) entry which is preliminary data.</text>
</comment>
<reference evidence="1" key="1">
    <citation type="submission" date="2023-04" db="EMBL/GenBank/DDBJ databases">
        <title>Draft Genome sequencing of Naganishia species isolated from polar environments using Oxford Nanopore Technology.</title>
        <authorList>
            <person name="Leo P."/>
            <person name="Venkateswaran K."/>
        </authorList>
    </citation>
    <scope>NUCLEOTIDE SEQUENCE</scope>
    <source>
        <strain evidence="1">MNA-CCFEE 5262</strain>
    </source>
</reference>
<name>A0ACC2W0X2_9TREE</name>
<evidence type="ECO:0000313" key="1">
    <source>
        <dbReference type="EMBL" id="KAJ9104297.1"/>
    </source>
</evidence>
<sequence>MLSRSIPSTRRLRALQHTLTDSIRPNLALLTPRLNFTHYSTRVADVKADEGARWQGTCTDGEDTKMLIGDQWLSSKATEWFDVRDPSTQRLLTRVPQSTPSELEHAAQTAQEAFKSWSRTSLLHRQQILLKYQHLIKHHLPDLARSIVLEQGKTYADALGDVGRGLQVVESLCALPNEMVGDKLEVSRDMDTYVRRSPLGVGAVICPFNFPAMIPLWSLPLAIATGNTLLIKPSERDPGACAILVELAHQAGVPPGVINIVHGGVDTVNFLCDSPIIKAISFVGSNTAGEHIYKRGSANGKRVQANLGAKNHAVIMPDASKEATLNALTGAAFGAAGQRCMALSVLVTVGDAGKWIPDLVRRAKELKVANGFTDGADLGPVISPQAKNKIESLIASCEKEGGEIVLDGRGASVEGYPDGNWVGPTLLKAKEGMSCHSIEIFGPVLTWIQVDTLQEAIDLINRNKYGNGTSIFTNNGATARYFERNVEAGQIGINVPIPVPVPTFAWSGNKASVLGGHSLYGKLGLEFWTQNQTVTAFWRSEDASHQKADVAMPVHN</sequence>
<dbReference type="Proteomes" id="UP001230649">
    <property type="component" value="Unassembled WGS sequence"/>
</dbReference>
<gene>
    <name evidence="1" type="ORF">QFC20_004579</name>
</gene>
<accession>A0ACC2W0X2</accession>
<proteinExistence type="predicted"/>
<organism evidence="1 2">
    <name type="scientific">Naganishia adeliensis</name>
    <dbReference type="NCBI Taxonomy" id="92952"/>
    <lineage>
        <taxon>Eukaryota</taxon>
        <taxon>Fungi</taxon>
        <taxon>Dikarya</taxon>
        <taxon>Basidiomycota</taxon>
        <taxon>Agaricomycotina</taxon>
        <taxon>Tremellomycetes</taxon>
        <taxon>Filobasidiales</taxon>
        <taxon>Filobasidiaceae</taxon>
        <taxon>Naganishia</taxon>
    </lineage>
</organism>